<dbReference type="InterPro" id="IPR036105">
    <property type="entry name" value="DiNase_FeMo-co_biosyn_sf"/>
</dbReference>
<organism evidence="2">
    <name type="scientific">Methanothermobacter wolfeii</name>
    <name type="common">Methanobacterium wolfei</name>
    <dbReference type="NCBI Taxonomy" id="145261"/>
    <lineage>
        <taxon>Archaea</taxon>
        <taxon>Methanobacteriati</taxon>
        <taxon>Methanobacteriota</taxon>
        <taxon>Methanomada group</taxon>
        <taxon>Methanobacteria</taxon>
        <taxon>Methanobacteriales</taxon>
        <taxon>Methanobacteriaceae</taxon>
        <taxon>Methanothermobacter</taxon>
    </lineage>
</organism>
<evidence type="ECO:0000313" key="2">
    <source>
        <dbReference type="EMBL" id="UXH31843.1"/>
    </source>
</evidence>
<dbReference type="GeneID" id="58977773"/>
<reference evidence="2" key="1">
    <citation type="submission" date="2022-09" db="EMBL/GenBank/DDBJ databases">
        <title>Characterization of three MwoI isoschizomers from sequenced genome and metagenomes.</title>
        <authorList>
            <person name="Fomenkov A."/>
            <person name="Xu S.Y."/>
            <person name="Roberts R.J."/>
        </authorList>
    </citation>
    <scope>NUCLEOTIDE SEQUENCE</scope>
    <source>
        <strain evidence="2">DSM 2970</strain>
    </source>
</reference>
<dbReference type="AlphaFoldDB" id="A0A9E7RV26"/>
<dbReference type="Proteomes" id="UP001065373">
    <property type="component" value="Chromosome"/>
</dbReference>
<dbReference type="RefSeq" id="WP_191216315.1">
    <property type="nucleotide sequence ID" value="NZ_CP104550.1"/>
</dbReference>
<dbReference type="Proteomes" id="UP001369247">
    <property type="component" value="Unassembled WGS sequence"/>
</dbReference>
<dbReference type="KEGG" id="mwo:MWSIV6_0110"/>
<evidence type="ECO:0000313" key="1">
    <source>
        <dbReference type="EMBL" id="MEJ8543169.1"/>
    </source>
</evidence>
<dbReference type="EMBL" id="CP104550">
    <property type="protein sequence ID" value="UXH31843.1"/>
    <property type="molecule type" value="Genomic_DNA"/>
</dbReference>
<dbReference type="Gene3D" id="3.30.420.130">
    <property type="entry name" value="Dinitrogenase iron-molybdenum cofactor biosynthesis domain"/>
    <property type="match status" value="1"/>
</dbReference>
<dbReference type="SUPFAM" id="SSF53146">
    <property type="entry name" value="Nitrogenase accessory factor-like"/>
    <property type="match status" value="1"/>
</dbReference>
<dbReference type="EMBL" id="JAXUHJ010000010">
    <property type="protein sequence ID" value="MEJ8543169.1"/>
    <property type="molecule type" value="Genomic_DNA"/>
</dbReference>
<reference evidence="1 3" key="2">
    <citation type="submission" date="2023-12" db="EMBL/GenBank/DDBJ databases">
        <title>Phenotypic and Genomic Characterization of Methanothermobacter wolfeii Strain BSEL, a CO2-Capturing Archaeon with Minimal Nutrient Requirements.</title>
        <authorList>
            <person name="Ale Enriquez F."/>
            <person name="Ahring B.K."/>
        </authorList>
    </citation>
    <scope>NUCLEOTIDE SEQUENCE [LARGE SCALE GENOMIC DNA]</scope>
    <source>
        <strain evidence="1 3">BSEL-1</strain>
    </source>
</reference>
<accession>A0A9E7RV26</accession>
<keyword evidence="3" id="KW-1185">Reference proteome</keyword>
<sequence>MRIAVSSDDGVHVNRHFGDSGVFLIFETEGSEIKFLEIRRKKQG</sequence>
<proteinExistence type="predicted"/>
<name>A0A9E7RV26_METWO</name>
<evidence type="ECO:0000313" key="3">
    <source>
        <dbReference type="Proteomes" id="UP001369247"/>
    </source>
</evidence>
<protein>
    <submittedName>
        <fullName evidence="1">NifB/NifX family molybdenum-iron cluster-binding protein</fullName>
    </submittedName>
</protein>
<gene>
    <name evidence="2" type="ORF">N5910_00625</name>
    <name evidence="1" type="ORF">U2150_06670</name>
</gene>